<keyword evidence="2" id="KW-1185">Reference proteome</keyword>
<dbReference type="RefSeq" id="WP_281930662.1">
    <property type="nucleotide sequence ID" value="NZ_AP027142.1"/>
</dbReference>
<organism evidence="1 2">
    <name type="scientific">Methylocystis iwaonis</name>
    <dbReference type="NCBI Taxonomy" id="2885079"/>
    <lineage>
        <taxon>Bacteria</taxon>
        <taxon>Pseudomonadati</taxon>
        <taxon>Pseudomonadota</taxon>
        <taxon>Alphaproteobacteria</taxon>
        <taxon>Hyphomicrobiales</taxon>
        <taxon>Methylocystaceae</taxon>
        <taxon>Methylocystis</taxon>
    </lineage>
</organism>
<evidence type="ECO:0000313" key="2">
    <source>
        <dbReference type="Proteomes" id="UP001317629"/>
    </source>
</evidence>
<name>A0ABM8E610_9HYPH</name>
<dbReference type="Proteomes" id="UP001317629">
    <property type="component" value="Chromosome"/>
</dbReference>
<reference evidence="1 2" key="1">
    <citation type="journal article" date="2023" name="Int. J. Syst. Evol. Microbiol.">
        <title>Methylocystis iwaonis sp. nov., a type II methane-oxidizing bacterium from surface soil of a rice paddy field in Japan, and emended description of the genus Methylocystis (ex Whittenbury et al. 1970) Bowman et al. 1993.</title>
        <authorList>
            <person name="Kaise H."/>
            <person name="Sawadogo J.B."/>
            <person name="Alam M.S."/>
            <person name="Ueno C."/>
            <person name="Dianou D."/>
            <person name="Shinjo R."/>
            <person name="Asakawa S."/>
        </authorList>
    </citation>
    <scope>NUCLEOTIDE SEQUENCE [LARGE SCALE GENOMIC DNA]</scope>
    <source>
        <strain evidence="1 2">SS37A-Re</strain>
    </source>
</reference>
<proteinExistence type="predicted"/>
<gene>
    <name evidence="1" type="ORF">SS37A_08150</name>
</gene>
<protein>
    <submittedName>
        <fullName evidence="1">Uncharacterized protein</fullName>
    </submittedName>
</protein>
<accession>A0ABM8E610</accession>
<evidence type="ECO:0000313" key="1">
    <source>
        <dbReference type="EMBL" id="BDV33286.1"/>
    </source>
</evidence>
<dbReference type="EMBL" id="AP027142">
    <property type="protein sequence ID" value="BDV33286.1"/>
    <property type="molecule type" value="Genomic_DNA"/>
</dbReference>
<sequence>MADHERLTVTLPQSQELVAVKGDIKEGLADVAAGRTKDFDLENIITRGRKLLASRSDSAGQRRGS</sequence>